<evidence type="ECO:0000313" key="2">
    <source>
        <dbReference type="EMBL" id="VVC45118.1"/>
    </source>
</evidence>
<protein>
    <submittedName>
        <fullName evidence="2">Tctex-1</fullName>
    </submittedName>
</protein>
<dbReference type="PANTHER" id="PTHR21255:SF69">
    <property type="entry name" value="AT23443P"/>
    <property type="match status" value="1"/>
</dbReference>
<dbReference type="EMBL" id="CABPRJ010002394">
    <property type="protein sequence ID" value="VVC45118.1"/>
    <property type="molecule type" value="Genomic_DNA"/>
</dbReference>
<organism evidence="2 3">
    <name type="scientific">Cinara cedri</name>
    <dbReference type="NCBI Taxonomy" id="506608"/>
    <lineage>
        <taxon>Eukaryota</taxon>
        <taxon>Metazoa</taxon>
        <taxon>Ecdysozoa</taxon>
        <taxon>Arthropoda</taxon>
        <taxon>Hexapoda</taxon>
        <taxon>Insecta</taxon>
        <taxon>Pterygota</taxon>
        <taxon>Neoptera</taxon>
        <taxon>Paraneoptera</taxon>
        <taxon>Hemiptera</taxon>
        <taxon>Sternorrhyncha</taxon>
        <taxon>Aphidomorpha</taxon>
        <taxon>Aphidoidea</taxon>
        <taxon>Aphididae</taxon>
        <taxon>Lachninae</taxon>
        <taxon>Cinara</taxon>
    </lineage>
</organism>
<evidence type="ECO:0000256" key="1">
    <source>
        <dbReference type="ARBA" id="ARBA00005361"/>
    </source>
</evidence>
<dbReference type="Proteomes" id="UP000325440">
    <property type="component" value="Unassembled WGS sequence"/>
</dbReference>
<accession>A0A5E4NN24</accession>
<dbReference type="OrthoDB" id="6610378at2759"/>
<name>A0A5E4NN24_9HEMI</name>
<dbReference type="GO" id="GO:0045505">
    <property type="term" value="F:dynein intermediate chain binding"/>
    <property type="evidence" value="ECO:0007669"/>
    <property type="project" value="TreeGrafter"/>
</dbReference>
<dbReference type="GO" id="GO:0005868">
    <property type="term" value="C:cytoplasmic dynein complex"/>
    <property type="evidence" value="ECO:0007669"/>
    <property type="project" value="TreeGrafter"/>
</dbReference>
<proteinExistence type="inferred from homology"/>
<evidence type="ECO:0000313" key="3">
    <source>
        <dbReference type="Proteomes" id="UP000325440"/>
    </source>
</evidence>
<dbReference type="InterPro" id="IPR005334">
    <property type="entry name" value="Tctex-1-like"/>
</dbReference>
<dbReference type="CDD" id="cd21459">
    <property type="entry name" value="DLC-like_TCTEX1D2"/>
    <property type="match status" value="1"/>
</dbReference>
<sequence>MYSGSGDAHKDVFPEELVKLAQLSIYDKTHTDESVQSLMGFRLKPRYNETVDLTLVKQIMHTTHQTHLDGKKWKDLDPKMICTTISNEINDRVKDLCRSIREDNRYKCVVETCISKINLQGVTKKTGCLWDLKTDKLVSESYINEHLLCCSEVIIIFYY</sequence>
<dbReference type="PANTHER" id="PTHR21255">
    <property type="entry name" value="T-COMPLEX-ASSOCIATED-TESTIS-EXPRESSED 1/ DYNEIN LIGHT CHAIN"/>
    <property type="match status" value="1"/>
</dbReference>
<dbReference type="Pfam" id="PF03645">
    <property type="entry name" value="Tctex-1"/>
    <property type="match status" value="1"/>
</dbReference>
<dbReference type="InterPro" id="IPR038586">
    <property type="entry name" value="Tctex-1-like_sf"/>
</dbReference>
<dbReference type="GO" id="GO:0005737">
    <property type="term" value="C:cytoplasm"/>
    <property type="evidence" value="ECO:0007669"/>
    <property type="project" value="TreeGrafter"/>
</dbReference>
<keyword evidence="3" id="KW-1185">Reference proteome</keyword>
<gene>
    <name evidence="2" type="ORF">CINCED_3A008911</name>
</gene>
<dbReference type="GO" id="GO:0007018">
    <property type="term" value="P:microtubule-based movement"/>
    <property type="evidence" value="ECO:0007669"/>
    <property type="project" value="TreeGrafter"/>
</dbReference>
<reference evidence="2 3" key="1">
    <citation type="submission" date="2019-08" db="EMBL/GenBank/DDBJ databases">
        <authorList>
            <person name="Alioto T."/>
            <person name="Alioto T."/>
            <person name="Gomez Garrido J."/>
        </authorList>
    </citation>
    <scope>NUCLEOTIDE SEQUENCE [LARGE SCALE GENOMIC DNA]</scope>
</reference>
<comment type="similarity">
    <text evidence="1">Belongs to the dynein light chain Tctex-type family.</text>
</comment>
<dbReference type="Gene3D" id="3.30.1140.40">
    <property type="entry name" value="Tctex-1"/>
    <property type="match status" value="1"/>
</dbReference>
<dbReference type="AlphaFoldDB" id="A0A5E4NN24"/>